<evidence type="ECO:0000256" key="1">
    <source>
        <dbReference type="ARBA" id="ARBA00001678"/>
    </source>
</evidence>
<dbReference type="InterPro" id="IPR017853">
    <property type="entry name" value="GH"/>
</dbReference>
<evidence type="ECO:0000256" key="3">
    <source>
        <dbReference type="ARBA" id="ARBA00022801"/>
    </source>
</evidence>
<keyword evidence="6" id="KW-1133">Transmembrane helix</keyword>
<dbReference type="RefSeq" id="WP_140590635.1">
    <property type="nucleotide sequence ID" value="NZ_VFWZ01000002.1"/>
</dbReference>
<dbReference type="InterPro" id="IPR045053">
    <property type="entry name" value="MAN-like"/>
</dbReference>
<dbReference type="SUPFAM" id="SSF51445">
    <property type="entry name" value="(Trans)glycosidases"/>
    <property type="match status" value="1"/>
</dbReference>
<gene>
    <name evidence="8" type="ORF">FHK87_04760</name>
</gene>
<keyword evidence="6" id="KW-0812">Transmembrane</keyword>
<evidence type="ECO:0000313" key="9">
    <source>
        <dbReference type="Proteomes" id="UP000315540"/>
    </source>
</evidence>
<evidence type="ECO:0000256" key="2">
    <source>
        <dbReference type="ARBA" id="ARBA00012706"/>
    </source>
</evidence>
<keyword evidence="4 5" id="KW-0326">Glycosidase</keyword>
<organism evidence="8 9">
    <name type="scientific">Aquimarina algicola</name>
    <dbReference type="NCBI Taxonomy" id="2589995"/>
    <lineage>
        <taxon>Bacteria</taxon>
        <taxon>Pseudomonadati</taxon>
        <taxon>Bacteroidota</taxon>
        <taxon>Flavobacteriia</taxon>
        <taxon>Flavobacteriales</taxon>
        <taxon>Flavobacteriaceae</taxon>
        <taxon>Aquimarina</taxon>
    </lineage>
</organism>
<dbReference type="InterPro" id="IPR018087">
    <property type="entry name" value="Glyco_hydro_5_CS"/>
</dbReference>
<dbReference type="Proteomes" id="UP000315540">
    <property type="component" value="Unassembled WGS sequence"/>
</dbReference>
<proteinExistence type="inferred from homology"/>
<dbReference type="PANTHER" id="PTHR31451">
    <property type="match status" value="1"/>
</dbReference>
<accession>A0A504J7W1</accession>
<protein>
    <recommendedName>
        <fullName evidence="2">mannan endo-1,4-beta-mannosidase</fullName>
        <ecNumber evidence="2">3.2.1.78</ecNumber>
    </recommendedName>
</protein>
<dbReference type="EC" id="3.2.1.78" evidence="2"/>
<comment type="catalytic activity">
    <reaction evidence="1">
        <text>Random hydrolysis of (1-&gt;4)-beta-D-mannosidic linkages in mannans, galactomannans and glucomannans.</text>
        <dbReference type="EC" id="3.2.1.78"/>
    </reaction>
</comment>
<dbReference type="PROSITE" id="PS00659">
    <property type="entry name" value="GLYCOSYL_HYDROL_F5"/>
    <property type="match status" value="1"/>
</dbReference>
<evidence type="ECO:0000256" key="6">
    <source>
        <dbReference type="SAM" id="Phobius"/>
    </source>
</evidence>
<dbReference type="AlphaFoldDB" id="A0A504J7W1"/>
<dbReference type="OrthoDB" id="9774262at2"/>
<sequence length="516" mass="60480">MTKWNKNFYRSLVITSFIGLMVLLLFGISQILSYLNTGADRSVMLRLALNKENTYLPKVIWKDTVNPGRLIEKQTMIDIEEDYLNAWYIRQVAYQTNKKEGVEDYYTTNASERIAKILKTNRSKAITIHGTTTDHNISLDFYSADGQLAVITDQNVKEYQQIYKDDNLILETEEQSDYQVMLLLEDGYWRIRHLVKEKSSVPQKSKTTNKFAKVVRYKIYIDGKEFRIKGINYYPQKSPWDMFGEQFDPDTVSKDFDIIKKAGLNTVRIFVQYSDFGKTRVDAKKMKKLKQVLDLAKLKELKVVVTLFDFYGDYSVLDWTATHRHAEQIVSAFKEHEAILAWDIKNEPDLDFENRNKENVVAWLKEMINQVRKYDPNHLVTIGWASALAAPILDEEVDFVSFHYYLPLQDFNDTFSELSIMIDKPIVLQEFGLPSSRGFWNPFGATEKKQAKFHQEFQKIINKDQIHFLSWTLYDFEKVPSSVVGSLPWRKHKQKHFGFIDKNGKKKEAFKFINKE</sequence>
<feature type="domain" description="Glycoside hydrolase family 5" evidence="7">
    <location>
        <begin position="223"/>
        <end position="474"/>
    </location>
</feature>
<dbReference type="GO" id="GO:0000272">
    <property type="term" value="P:polysaccharide catabolic process"/>
    <property type="evidence" value="ECO:0007669"/>
    <property type="project" value="InterPro"/>
</dbReference>
<dbReference type="Pfam" id="PF00150">
    <property type="entry name" value="Cellulase"/>
    <property type="match status" value="1"/>
</dbReference>
<evidence type="ECO:0000256" key="4">
    <source>
        <dbReference type="ARBA" id="ARBA00023295"/>
    </source>
</evidence>
<evidence type="ECO:0000259" key="7">
    <source>
        <dbReference type="Pfam" id="PF00150"/>
    </source>
</evidence>
<keyword evidence="6" id="KW-0472">Membrane</keyword>
<dbReference type="EMBL" id="VFWZ01000002">
    <property type="protein sequence ID" value="TPN86917.1"/>
    <property type="molecule type" value="Genomic_DNA"/>
</dbReference>
<name>A0A504J7W1_9FLAO</name>
<dbReference type="GO" id="GO:0004553">
    <property type="term" value="F:hydrolase activity, hydrolyzing O-glycosyl compounds"/>
    <property type="evidence" value="ECO:0007669"/>
    <property type="project" value="InterPro"/>
</dbReference>
<keyword evidence="3 5" id="KW-0378">Hydrolase</keyword>
<evidence type="ECO:0000313" key="8">
    <source>
        <dbReference type="EMBL" id="TPN86917.1"/>
    </source>
</evidence>
<dbReference type="Gene3D" id="3.20.20.80">
    <property type="entry name" value="Glycosidases"/>
    <property type="match status" value="1"/>
</dbReference>
<dbReference type="InterPro" id="IPR001547">
    <property type="entry name" value="Glyco_hydro_5"/>
</dbReference>
<keyword evidence="9" id="KW-1185">Reference proteome</keyword>
<reference evidence="8 9" key="1">
    <citation type="submission" date="2019-06" db="EMBL/GenBank/DDBJ databases">
        <authorList>
            <person name="Meng X."/>
        </authorList>
    </citation>
    <scope>NUCLEOTIDE SEQUENCE [LARGE SCALE GENOMIC DNA]</scope>
    <source>
        <strain evidence="8 9">M625</strain>
    </source>
</reference>
<comment type="similarity">
    <text evidence="5">Belongs to the glycosyl hydrolase 5 (cellulase A) family.</text>
</comment>
<feature type="transmembrane region" description="Helical" evidence="6">
    <location>
        <begin position="12"/>
        <end position="35"/>
    </location>
</feature>
<comment type="caution">
    <text evidence="8">The sequence shown here is derived from an EMBL/GenBank/DDBJ whole genome shotgun (WGS) entry which is preliminary data.</text>
</comment>
<evidence type="ECO:0000256" key="5">
    <source>
        <dbReference type="RuleBase" id="RU361153"/>
    </source>
</evidence>